<dbReference type="Proteomes" id="UP000886520">
    <property type="component" value="Chromosome 10"/>
</dbReference>
<evidence type="ECO:0000313" key="8">
    <source>
        <dbReference type="Proteomes" id="UP000886520"/>
    </source>
</evidence>
<dbReference type="InterPro" id="IPR015797">
    <property type="entry name" value="NUDIX_hydrolase-like_dom_sf"/>
</dbReference>
<keyword evidence="8" id="KW-1185">Reference proteome</keyword>
<dbReference type="PANTHER" id="PTHR12629:SF0">
    <property type="entry name" value="DIPHOSPHOINOSITOL-POLYPHOSPHATE DIPHOSPHATASE"/>
    <property type="match status" value="1"/>
</dbReference>
<organism evidence="7 8">
    <name type="scientific">Adiantum capillus-veneris</name>
    <name type="common">Maidenhair fern</name>
    <dbReference type="NCBI Taxonomy" id="13818"/>
    <lineage>
        <taxon>Eukaryota</taxon>
        <taxon>Viridiplantae</taxon>
        <taxon>Streptophyta</taxon>
        <taxon>Embryophyta</taxon>
        <taxon>Tracheophyta</taxon>
        <taxon>Polypodiopsida</taxon>
        <taxon>Polypodiidae</taxon>
        <taxon>Polypodiales</taxon>
        <taxon>Pteridineae</taxon>
        <taxon>Pteridaceae</taxon>
        <taxon>Vittarioideae</taxon>
        <taxon>Adiantum</taxon>
    </lineage>
</organism>
<comment type="caution">
    <text evidence="7">The sequence shown here is derived from an EMBL/GenBank/DDBJ whole genome shotgun (WGS) entry which is preliminary data.</text>
</comment>
<dbReference type="EMBL" id="JABFUD020000010">
    <property type="protein sequence ID" value="KAI5074386.1"/>
    <property type="molecule type" value="Genomic_DNA"/>
</dbReference>
<dbReference type="OrthoDB" id="2011998at2759"/>
<evidence type="ECO:0000256" key="3">
    <source>
        <dbReference type="ARBA" id="ARBA00022723"/>
    </source>
</evidence>
<keyword evidence="4" id="KW-0378">Hydrolase</keyword>
<comment type="similarity">
    <text evidence="2">Belongs to the Nudix hydrolase family.</text>
</comment>
<name>A0A9D4UUZ0_ADICA</name>
<accession>A0A9D4UUZ0</accession>
<keyword evidence="3" id="KW-0479">Metal-binding</keyword>
<keyword evidence="5" id="KW-0460">Magnesium</keyword>
<dbReference type="AlphaFoldDB" id="A0A9D4UUZ0"/>
<comment type="cofactor">
    <cofactor evidence="1">
        <name>Mg(2+)</name>
        <dbReference type="ChEBI" id="CHEBI:18420"/>
    </cofactor>
</comment>
<dbReference type="SUPFAM" id="SSF55811">
    <property type="entry name" value="Nudix"/>
    <property type="match status" value="1"/>
</dbReference>
<dbReference type="GO" id="GO:0005634">
    <property type="term" value="C:nucleus"/>
    <property type="evidence" value="ECO:0007669"/>
    <property type="project" value="TreeGrafter"/>
</dbReference>
<reference evidence="7" key="1">
    <citation type="submission" date="2021-01" db="EMBL/GenBank/DDBJ databases">
        <title>Adiantum capillus-veneris genome.</title>
        <authorList>
            <person name="Fang Y."/>
            <person name="Liao Q."/>
        </authorList>
    </citation>
    <scope>NUCLEOTIDE SEQUENCE</scope>
    <source>
        <strain evidence="7">H3</strain>
        <tissue evidence="7">Leaf</tissue>
    </source>
</reference>
<proteinExistence type="inferred from homology"/>
<dbReference type="InterPro" id="IPR020084">
    <property type="entry name" value="NUDIX_hydrolase_CS"/>
</dbReference>
<dbReference type="PROSITE" id="PS00893">
    <property type="entry name" value="NUDIX_BOX"/>
    <property type="match status" value="1"/>
</dbReference>
<dbReference type="PANTHER" id="PTHR12629">
    <property type="entry name" value="DIPHOSPHOINOSITOL POLYPHOSPHATE PHOSPHOHYDROLASE"/>
    <property type="match status" value="1"/>
</dbReference>
<evidence type="ECO:0000313" key="7">
    <source>
        <dbReference type="EMBL" id="KAI5074386.1"/>
    </source>
</evidence>
<evidence type="ECO:0000256" key="5">
    <source>
        <dbReference type="ARBA" id="ARBA00022842"/>
    </source>
</evidence>
<dbReference type="PROSITE" id="PS51462">
    <property type="entry name" value="NUDIX"/>
    <property type="match status" value="1"/>
</dbReference>
<sequence>MPLSFWALSKALKRTKQERLLQERLIFARRSEAFSPAAVWKSFHRETGRNSSSNGDLNRLVARTGRHQQRYQNGYRLVAGCVPFRFRSDVSPSSTNIRQMIEVLMVTTQGGPGLLFPKGGWETDETVEEAACREAYEEAGVRGELKGFLGTWDFKSKRQQGDCSPDGLCRAYMHALLVTEELDSWPEQQARQRHWFTAADALENCRYEWMQRVLDQCISYLSGSTSFGNPNPSQSGPIGGLLEAQVGSLYRVNAEMRMLGIFGWKSTSLGSRDEDAMYMPAS</sequence>
<dbReference type="CDD" id="cd04666">
    <property type="entry name" value="NUDIX_DIPP2_like_Nudt4"/>
    <property type="match status" value="1"/>
</dbReference>
<dbReference type="GO" id="GO:0046872">
    <property type="term" value="F:metal ion binding"/>
    <property type="evidence" value="ECO:0007669"/>
    <property type="project" value="UniProtKB-KW"/>
</dbReference>
<evidence type="ECO:0000256" key="4">
    <source>
        <dbReference type="ARBA" id="ARBA00022801"/>
    </source>
</evidence>
<evidence type="ECO:0000256" key="2">
    <source>
        <dbReference type="ARBA" id="ARBA00005582"/>
    </source>
</evidence>
<dbReference type="InterPro" id="IPR000086">
    <property type="entry name" value="NUDIX_hydrolase_dom"/>
</dbReference>
<dbReference type="InterPro" id="IPR047198">
    <property type="entry name" value="DDP-like_NUDIX"/>
</dbReference>
<dbReference type="GO" id="GO:0005737">
    <property type="term" value="C:cytoplasm"/>
    <property type="evidence" value="ECO:0007669"/>
    <property type="project" value="TreeGrafter"/>
</dbReference>
<feature type="domain" description="Nudix hydrolase" evidence="6">
    <location>
        <begin position="74"/>
        <end position="218"/>
    </location>
</feature>
<gene>
    <name evidence="7" type="ORF">GOP47_0010347</name>
</gene>
<protein>
    <recommendedName>
        <fullName evidence="6">Nudix hydrolase domain-containing protein</fullName>
    </recommendedName>
</protein>
<dbReference type="GO" id="GO:0016462">
    <property type="term" value="F:pyrophosphatase activity"/>
    <property type="evidence" value="ECO:0007669"/>
    <property type="project" value="InterPro"/>
</dbReference>
<evidence type="ECO:0000259" key="6">
    <source>
        <dbReference type="PROSITE" id="PS51462"/>
    </source>
</evidence>
<dbReference type="Pfam" id="PF00293">
    <property type="entry name" value="NUDIX"/>
    <property type="match status" value="1"/>
</dbReference>
<evidence type="ECO:0000256" key="1">
    <source>
        <dbReference type="ARBA" id="ARBA00001946"/>
    </source>
</evidence>
<dbReference type="Gene3D" id="3.90.79.10">
    <property type="entry name" value="Nucleoside Triphosphate Pyrophosphohydrolase"/>
    <property type="match status" value="1"/>
</dbReference>